<dbReference type="SUPFAM" id="SSF52402">
    <property type="entry name" value="Adenine nucleotide alpha hydrolases-like"/>
    <property type="match status" value="2"/>
</dbReference>
<evidence type="ECO:0000313" key="3">
    <source>
        <dbReference type="EMBL" id="SHH66740.1"/>
    </source>
</evidence>
<dbReference type="Proteomes" id="UP000184522">
    <property type="component" value="Unassembled WGS sequence"/>
</dbReference>
<accession>A0A1M5UV05</accession>
<dbReference type="InterPro" id="IPR006016">
    <property type="entry name" value="UspA"/>
</dbReference>
<dbReference type="InterPro" id="IPR014729">
    <property type="entry name" value="Rossmann-like_a/b/a_fold"/>
</dbReference>
<dbReference type="Gene3D" id="3.40.50.620">
    <property type="entry name" value="HUPs"/>
    <property type="match status" value="2"/>
</dbReference>
<reference evidence="4" key="1">
    <citation type="submission" date="2016-11" db="EMBL/GenBank/DDBJ databases">
        <authorList>
            <person name="Varghese N."/>
            <person name="Submissions S."/>
        </authorList>
    </citation>
    <scope>NUCLEOTIDE SEQUENCE [LARGE SCALE GENOMIC DNA]</scope>
    <source>
        <strain evidence="4">DSM 25330</strain>
    </source>
</reference>
<feature type="domain" description="UspA" evidence="2">
    <location>
        <begin position="213"/>
        <end position="275"/>
    </location>
</feature>
<dbReference type="AlphaFoldDB" id="A0A1M5UV05"/>
<dbReference type="InterPro" id="IPR006015">
    <property type="entry name" value="Universal_stress_UspA"/>
</dbReference>
<dbReference type="PRINTS" id="PR01438">
    <property type="entry name" value="UNVRSLSTRESS"/>
</dbReference>
<dbReference type="PANTHER" id="PTHR46268">
    <property type="entry name" value="STRESS RESPONSE PROTEIN NHAX"/>
    <property type="match status" value="1"/>
</dbReference>
<sequence length="283" mass="33261">MKNVLIPTDFSENSMNAIRYALELFKYEKTEFYILNAYEDEVYSNHELLEEEPFEEVIEMAKNRSQLKLDLLLEEIQTLAPHPRFKYHMVSAYNSLIDEVDKIVIGKDIDIIVMGTKGESYAKTYVFGSNTLQVLKYVSCPVLVIPEFYEYKQPKHVLFASNYLIPYRRREIKLLSTLLSPFRSIIDMLYISKSDHLSKRQKDNKAFLEEGLEKLQFKFKHIDSKNVSKAISNYASENEMDLLVMVNTRHSFLEDMLFRSKVDDICLHTNIPFLALQNIRRNI</sequence>
<dbReference type="RefSeq" id="WP_073087450.1">
    <property type="nucleotide sequence ID" value="NZ_FQWS01000002.1"/>
</dbReference>
<dbReference type="CDD" id="cd00293">
    <property type="entry name" value="USP-like"/>
    <property type="match status" value="1"/>
</dbReference>
<name>A0A1M5UV05_9FLAO</name>
<feature type="domain" description="UspA" evidence="2">
    <location>
        <begin position="1"/>
        <end position="146"/>
    </location>
</feature>
<evidence type="ECO:0000259" key="2">
    <source>
        <dbReference type="Pfam" id="PF00582"/>
    </source>
</evidence>
<evidence type="ECO:0000256" key="1">
    <source>
        <dbReference type="ARBA" id="ARBA00008791"/>
    </source>
</evidence>
<proteinExistence type="inferred from homology"/>
<protein>
    <submittedName>
        <fullName evidence="3">Nucleotide-binding universal stress protein, UspA family</fullName>
    </submittedName>
</protein>
<dbReference type="OrthoDB" id="9788959at2"/>
<gene>
    <name evidence="3" type="ORF">SAMN05444148_2610</name>
</gene>
<dbReference type="Pfam" id="PF00582">
    <property type="entry name" value="Usp"/>
    <property type="match status" value="2"/>
</dbReference>
<dbReference type="PANTHER" id="PTHR46268:SF6">
    <property type="entry name" value="UNIVERSAL STRESS PROTEIN UP12"/>
    <property type="match status" value="1"/>
</dbReference>
<comment type="similarity">
    <text evidence="1">Belongs to the universal stress protein A family.</text>
</comment>
<evidence type="ECO:0000313" key="4">
    <source>
        <dbReference type="Proteomes" id="UP000184522"/>
    </source>
</evidence>
<organism evidence="3 4">
    <name type="scientific">Winogradskyella jejuensis</name>
    <dbReference type="NCBI Taxonomy" id="1089305"/>
    <lineage>
        <taxon>Bacteria</taxon>
        <taxon>Pseudomonadati</taxon>
        <taxon>Bacteroidota</taxon>
        <taxon>Flavobacteriia</taxon>
        <taxon>Flavobacteriales</taxon>
        <taxon>Flavobacteriaceae</taxon>
        <taxon>Winogradskyella</taxon>
    </lineage>
</organism>
<keyword evidence="4" id="KW-1185">Reference proteome</keyword>
<dbReference type="EMBL" id="FQWS01000002">
    <property type="protein sequence ID" value="SHH66740.1"/>
    <property type="molecule type" value="Genomic_DNA"/>
</dbReference>
<dbReference type="STRING" id="1089305.SAMN05444148_2610"/>